<feature type="compositionally biased region" description="Basic residues" evidence="1">
    <location>
        <begin position="120"/>
        <end position="135"/>
    </location>
</feature>
<keyword evidence="2" id="KW-0732">Signal</keyword>
<feature type="compositionally biased region" description="Polar residues" evidence="1">
    <location>
        <begin position="82"/>
        <end position="94"/>
    </location>
</feature>
<dbReference type="EMBL" id="BDGG01000009">
    <property type="protein sequence ID" value="GAV02941.1"/>
    <property type="molecule type" value="Genomic_DNA"/>
</dbReference>
<gene>
    <name evidence="3" type="primary">RvY_13443-1</name>
    <name evidence="3" type="synonym">RvY_13443.1</name>
    <name evidence="3" type="ORF">RvY_13443</name>
</gene>
<evidence type="ECO:0000313" key="3">
    <source>
        <dbReference type="EMBL" id="GAV02941.1"/>
    </source>
</evidence>
<feature type="compositionally biased region" description="Polar residues" evidence="1">
    <location>
        <begin position="55"/>
        <end position="71"/>
    </location>
</feature>
<sequence>MKYSHEQQCFCAVLCSAAFFLSVEAQSTLPEFGTTAGDSLSNNAIKAVDAMFSGGDSSPSANVNKTAGTSNPNPPVVEGSHNLPTLPSVTNNERSVPPTMRPRPDISTKKKSAGLTSQRPMKKTPVKKTAMKKKSGGAIARRPPMKGKPARHGRRLPVGKGSKPNRNSRKASRQYDWNDQSTWDRFYIDPDWWSQK</sequence>
<name>A0A1D1VPQ1_RAMVA</name>
<comment type="caution">
    <text evidence="3">The sequence shown here is derived from an EMBL/GenBank/DDBJ whole genome shotgun (WGS) entry which is preliminary data.</text>
</comment>
<dbReference type="AlphaFoldDB" id="A0A1D1VPQ1"/>
<accession>A0A1D1VPQ1</accession>
<reference evidence="3 4" key="1">
    <citation type="journal article" date="2016" name="Nat. Commun.">
        <title>Extremotolerant tardigrade genome and improved radiotolerance of human cultured cells by tardigrade-unique protein.</title>
        <authorList>
            <person name="Hashimoto T."/>
            <person name="Horikawa D.D."/>
            <person name="Saito Y."/>
            <person name="Kuwahara H."/>
            <person name="Kozuka-Hata H."/>
            <person name="Shin-I T."/>
            <person name="Minakuchi Y."/>
            <person name="Ohishi K."/>
            <person name="Motoyama A."/>
            <person name="Aizu T."/>
            <person name="Enomoto A."/>
            <person name="Kondo K."/>
            <person name="Tanaka S."/>
            <person name="Hara Y."/>
            <person name="Koshikawa S."/>
            <person name="Sagara H."/>
            <person name="Miura T."/>
            <person name="Yokobori S."/>
            <person name="Miyagawa K."/>
            <person name="Suzuki Y."/>
            <person name="Kubo T."/>
            <person name="Oyama M."/>
            <person name="Kohara Y."/>
            <person name="Fujiyama A."/>
            <person name="Arakawa K."/>
            <person name="Katayama T."/>
            <person name="Toyoda A."/>
            <person name="Kunieda T."/>
        </authorList>
    </citation>
    <scope>NUCLEOTIDE SEQUENCE [LARGE SCALE GENOMIC DNA]</scope>
    <source>
        <strain evidence="3 4">YOKOZUNA-1</strain>
    </source>
</reference>
<organism evidence="3 4">
    <name type="scientific">Ramazzottius varieornatus</name>
    <name type="common">Water bear</name>
    <name type="synonym">Tardigrade</name>
    <dbReference type="NCBI Taxonomy" id="947166"/>
    <lineage>
        <taxon>Eukaryota</taxon>
        <taxon>Metazoa</taxon>
        <taxon>Ecdysozoa</taxon>
        <taxon>Tardigrada</taxon>
        <taxon>Eutardigrada</taxon>
        <taxon>Parachela</taxon>
        <taxon>Hypsibioidea</taxon>
        <taxon>Ramazzottiidae</taxon>
        <taxon>Ramazzottius</taxon>
    </lineage>
</organism>
<feature type="compositionally biased region" description="Basic residues" evidence="1">
    <location>
        <begin position="143"/>
        <end position="157"/>
    </location>
</feature>
<feature type="signal peptide" evidence="2">
    <location>
        <begin position="1"/>
        <end position="25"/>
    </location>
</feature>
<feature type="region of interest" description="Disordered" evidence="1">
    <location>
        <begin position="55"/>
        <end position="179"/>
    </location>
</feature>
<protein>
    <submittedName>
        <fullName evidence="3">Uncharacterized protein</fullName>
    </submittedName>
</protein>
<evidence type="ECO:0000256" key="2">
    <source>
        <dbReference type="SAM" id="SignalP"/>
    </source>
</evidence>
<evidence type="ECO:0000256" key="1">
    <source>
        <dbReference type="SAM" id="MobiDB-lite"/>
    </source>
</evidence>
<keyword evidence="4" id="KW-1185">Reference proteome</keyword>
<dbReference type="Proteomes" id="UP000186922">
    <property type="component" value="Unassembled WGS sequence"/>
</dbReference>
<feature type="chain" id="PRO_5008898690" evidence="2">
    <location>
        <begin position="26"/>
        <end position="196"/>
    </location>
</feature>
<proteinExistence type="predicted"/>
<evidence type="ECO:0000313" key="4">
    <source>
        <dbReference type="Proteomes" id="UP000186922"/>
    </source>
</evidence>